<dbReference type="AlphaFoldDB" id="A0A6A3A3V7"/>
<keyword evidence="7" id="KW-0472">Membrane</keyword>
<evidence type="ECO:0000256" key="2">
    <source>
        <dbReference type="ARBA" id="ARBA00022617"/>
    </source>
</evidence>
<evidence type="ECO:0008006" key="10">
    <source>
        <dbReference type="Google" id="ProtNLM"/>
    </source>
</evidence>
<dbReference type="GO" id="GO:0005506">
    <property type="term" value="F:iron ion binding"/>
    <property type="evidence" value="ECO:0007669"/>
    <property type="project" value="InterPro"/>
</dbReference>
<protein>
    <recommendedName>
        <fullName evidence="10">Cytochrome P450</fullName>
    </recommendedName>
</protein>
<accession>A0A6A3A3V7</accession>
<evidence type="ECO:0000313" key="8">
    <source>
        <dbReference type="EMBL" id="KAE8697915.1"/>
    </source>
</evidence>
<reference evidence="8" key="1">
    <citation type="submission" date="2019-09" db="EMBL/GenBank/DDBJ databases">
        <title>Draft genome information of white flower Hibiscus syriacus.</title>
        <authorList>
            <person name="Kim Y.-M."/>
        </authorList>
    </citation>
    <scope>NUCLEOTIDE SEQUENCE [LARGE SCALE GENOMIC DNA]</scope>
    <source>
        <strain evidence="8">YM2019G1</strain>
    </source>
</reference>
<dbReference type="SUPFAM" id="SSF48264">
    <property type="entry name" value="Cytochrome P450"/>
    <property type="match status" value="1"/>
</dbReference>
<evidence type="ECO:0000256" key="6">
    <source>
        <dbReference type="ARBA" id="ARBA00023033"/>
    </source>
</evidence>
<feature type="transmembrane region" description="Helical" evidence="7">
    <location>
        <begin position="97"/>
        <end position="117"/>
    </location>
</feature>
<dbReference type="Gene3D" id="1.10.630.10">
    <property type="entry name" value="Cytochrome P450"/>
    <property type="match status" value="1"/>
</dbReference>
<evidence type="ECO:0000256" key="1">
    <source>
        <dbReference type="ARBA" id="ARBA00010617"/>
    </source>
</evidence>
<evidence type="ECO:0000256" key="7">
    <source>
        <dbReference type="SAM" id="Phobius"/>
    </source>
</evidence>
<dbReference type="GO" id="GO:0016705">
    <property type="term" value="F:oxidoreductase activity, acting on paired donors, with incorporation or reduction of molecular oxygen"/>
    <property type="evidence" value="ECO:0007669"/>
    <property type="project" value="InterPro"/>
</dbReference>
<keyword evidence="5" id="KW-0408">Iron</keyword>
<comment type="similarity">
    <text evidence="1">Belongs to the cytochrome P450 family.</text>
</comment>
<evidence type="ECO:0000256" key="5">
    <source>
        <dbReference type="ARBA" id="ARBA00023004"/>
    </source>
</evidence>
<dbReference type="PANTHER" id="PTHR47947">
    <property type="entry name" value="CYTOCHROME P450 82C3-RELATED"/>
    <property type="match status" value="1"/>
</dbReference>
<proteinExistence type="inferred from homology"/>
<gene>
    <name evidence="8" type="ORF">F3Y22_tig00110607pilonHSYRG00049</name>
</gene>
<keyword evidence="7" id="KW-0812">Transmembrane</keyword>
<dbReference type="InterPro" id="IPR050651">
    <property type="entry name" value="Plant_Cytochrome_P450_Monoox"/>
</dbReference>
<evidence type="ECO:0000256" key="3">
    <source>
        <dbReference type="ARBA" id="ARBA00022723"/>
    </source>
</evidence>
<keyword evidence="2" id="KW-0349">Heme</keyword>
<keyword evidence="4" id="KW-0560">Oxidoreductase</keyword>
<keyword evidence="9" id="KW-1185">Reference proteome</keyword>
<organism evidence="8 9">
    <name type="scientific">Hibiscus syriacus</name>
    <name type="common">Rose of Sharon</name>
    <dbReference type="NCBI Taxonomy" id="106335"/>
    <lineage>
        <taxon>Eukaryota</taxon>
        <taxon>Viridiplantae</taxon>
        <taxon>Streptophyta</taxon>
        <taxon>Embryophyta</taxon>
        <taxon>Tracheophyta</taxon>
        <taxon>Spermatophyta</taxon>
        <taxon>Magnoliopsida</taxon>
        <taxon>eudicotyledons</taxon>
        <taxon>Gunneridae</taxon>
        <taxon>Pentapetalae</taxon>
        <taxon>rosids</taxon>
        <taxon>malvids</taxon>
        <taxon>Malvales</taxon>
        <taxon>Malvaceae</taxon>
        <taxon>Malvoideae</taxon>
        <taxon>Hibiscus</taxon>
    </lineage>
</organism>
<dbReference type="GO" id="GO:0004497">
    <property type="term" value="F:monooxygenase activity"/>
    <property type="evidence" value="ECO:0007669"/>
    <property type="project" value="UniProtKB-KW"/>
</dbReference>
<keyword evidence="3" id="KW-0479">Metal-binding</keyword>
<keyword evidence="7" id="KW-1133">Transmembrane helix</keyword>
<name>A0A6A3A3V7_HIBSY</name>
<evidence type="ECO:0000256" key="4">
    <source>
        <dbReference type="ARBA" id="ARBA00023002"/>
    </source>
</evidence>
<feature type="transmembrane region" description="Helical" evidence="7">
    <location>
        <begin position="7"/>
        <end position="27"/>
    </location>
</feature>
<keyword evidence="6" id="KW-0503">Monooxygenase</keyword>
<comment type="caution">
    <text evidence="8">The sequence shown here is derived from an EMBL/GenBank/DDBJ whole genome shotgun (WGS) entry which is preliminary data.</text>
</comment>
<dbReference type="EMBL" id="VEPZ02001048">
    <property type="protein sequence ID" value="KAE8697915.1"/>
    <property type="molecule type" value="Genomic_DNA"/>
</dbReference>
<dbReference type="GO" id="GO:0020037">
    <property type="term" value="F:heme binding"/>
    <property type="evidence" value="ECO:0007669"/>
    <property type="project" value="InterPro"/>
</dbReference>
<dbReference type="Proteomes" id="UP000436088">
    <property type="component" value="Unassembled WGS sequence"/>
</dbReference>
<dbReference type="InterPro" id="IPR036396">
    <property type="entry name" value="Cyt_P450_sf"/>
</dbReference>
<dbReference type="PANTHER" id="PTHR47947:SF13">
    <property type="entry name" value="CYTOCHROME P450, FAMILY 81, SUBFAMILY K, POLYPEPTIDE 1-RELATED"/>
    <property type="match status" value="1"/>
</dbReference>
<evidence type="ECO:0000313" key="9">
    <source>
        <dbReference type="Proteomes" id="UP000436088"/>
    </source>
</evidence>
<sequence length="188" mass="21685">MFSMEDLNHCLGFIFFIFLAVKLLTLYNFDLRRPFIWAPHGPLWKNLRRFSVAELLSTISVQKSSSIREDEVRNLFRHHLLDVSAANGSSRKVDLTYLFNLLTVNVMLMMAFGKAAPRDKETEKMERDEYLQKLVDGIRLQRTRDAAANAIENPSVIEKLLSFQEDPKFFSDEVIKGTAVLSSFKTSF</sequence>